<reference evidence="3" key="1">
    <citation type="journal article" date="2014" name="Science">
        <title>Ancient hybridizations among the ancestral genomes of bread wheat.</title>
        <authorList>
            <consortium name="International Wheat Genome Sequencing Consortium,"/>
            <person name="Marcussen T."/>
            <person name="Sandve S.R."/>
            <person name="Heier L."/>
            <person name="Spannagl M."/>
            <person name="Pfeifer M."/>
            <person name="Jakobsen K.S."/>
            <person name="Wulff B.B."/>
            <person name="Steuernagel B."/>
            <person name="Mayer K.F."/>
            <person name="Olsen O.A."/>
        </authorList>
    </citation>
    <scope>NUCLEOTIDE SEQUENCE [LARGE SCALE GENOMIC DNA]</scope>
    <source>
        <strain evidence="3">cv. AL8/78</strain>
    </source>
</reference>
<organism evidence="2 3">
    <name type="scientific">Aegilops tauschii subsp. strangulata</name>
    <name type="common">Goatgrass</name>
    <dbReference type="NCBI Taxonomy" id="200361"/>
    <lineage>
        <taxon>Eukaryota</taxon>
        <taxon>Viridiplantae</taxon>
        <taxon>Streptophyta</taxon>
        <taxon>Embryophyta</taxon>
        <taxon>Tracheophyta</taxon>
        <taxon>Spermatophyta</taxon>
        <taxon>Magnoliopsida</taxon>
        <taxon>Liliopsida</taxon>
        <taxon>Poales</taxon>
        <taxon>Poaceae</taxon>
        <taxon>BOP clade</taxon>
        <taxon>Pooideae</taxon>
        <taxon>Triticodae</taxon>
        <taxon>Triticeae</taxon>
        <taxon>Triticinae</taxon>
        <taxon>Aegilops</taxon>
    </lineage>
</organism>
<keyword evidence="1" id="KW-0812">Transmembrane</keyword>
<feature type="transmembrane region" description="Helical" evidence="1">
    <location>
        <begin position="6"/>
        <end position="29"/>
    </location>
</feature>
<evidence type="ECO:0000256" key="1">
    <source>
        <dbReference type="SAM" id="Phobius"/>
    </source>
</evidence>
<keyword evidence="1" id="KW-1133">Transmembrane helix</keyword>
<evidence type="ECO:0000313" key="2">
    <source>
        <dbReference type="EnsemblPlants" id="AET4Gv20857800.2"/>
    </source>
</evidence>
<protein>
    <submittedName>
        <fullName evidence="2">Uncharacterized protein</fullName>
    </submittedName>
</protein>
<dbReference type="Proteomes" id="UP000015105">
    <property type="component" value="Chromosome 4D"/>
</dbReference>
<sequence>TRWMQTGNILAPMITHGIYSAVVLGHGLWKIQDHRRRLRQRVQEIRRSSDEL</sequence>
<name>A0A453JBX3_AEGTS</name>
<dbReference type="EnsemblPlants" id="AET4Gv20857800.2">
    <property type="protein sequence ID" value="AET4Gv20857800.2"/>
    <property type="gene ID" value="AET4Gv20857800"/>
</dbReference>
<reference evidence="3" key="2">
    <citation type="journal article" date="2017" name="Nat. Plants">
        <title>The Aegilops tauschii genome reveals multiple impacts of transposons.</title>
        <authorList>
            <person name="Zhao G."/>
            <person name="Zou C."/>
            <person name="Li K."/>
            <person name="Wang K."/>
            <person name="Li T."/>
            <person name="Gao L."/>
            <person name="Zhang X."/>
            <person name="Wang H."/>
            <person name="Yang Z."/>
            <person name="Liu X."/>
            <person name="Jiang W."/>
            <person name="Mao L."/>
            <person name="Kong X."/>
            <person name="Jiao Y."/>
            <person name="Jia J."/>
        </authorList>
    </citation>
    <scope>NUCLEOTIDE SEQUENCE [LARGE SCALE GENOMIC DNA]</scope>
    <source>
        <strain evidence="3">cv. AL8/78</strain>
    </source>
</reference>
<reference evidence="2" key="5">
    <citation type="journal article" date="2021" name="G3 (Bethesda)">
        <title>Aegilops tauschii genome assembly Aet v5.0 features greater sequence contiguity and improved annotation.</title>
        <authorList>
            <person name="Wang L."/>
            <person name="Zhu T."/>
            <person name="Rodriguez J.C."/>
            <person name="Deal K.R."/>
            <person name="Dubcovsky J."/>
            <person name="McGuire P.E."/>
            <person name="Lux T."/>
            <person name="Spannagl M."/>
            <person name="Mayer K.F.X."/>
            <person name="Baldrich P."/>
            <person name="Meyers B.C."/>
            <person name="Huo N."/>
            <person name="Gu Y.Q."/>
            <person name="Zhou H."/>
            <person name="Devos K.M."/>
            <person name="Bennetzen J.L."/>
            <person name="Unver T."/>
            <person name="Budak H."/>
            <person name="Gulick P.J."/>
            <person name="Galiba G."/>
            <person name="Kalapos B."/>
            <person name="Nelson D.R."/>
            <person name="Li P."/>
            <person name="You F.M."/>
            <person name="Luo M.C."/>
            <person name="Dvorak J."/>
        </authorList>
    </citation>
    <scope>NUCLEOTIDE SEQUENCE [LARGE SCALE GENOMIC DNA]</scope>
    <source>
        <strain evidence="2">cv. AL8/78</strain>
    </source>
</reference>
<reference evidence="2" key="4">
    <citation type="submission" date="2019-03" db="UniProtKB">
        <authorList>
            <consortium name="EnsemblPlants"/>
        </authorList>
    </citation>
    <scope>IDENTIFICATION</scope>
</reference>
<dbReference type="PANTHER" id="PTHR36736">
    <property type="entry name" value="OS03G0100030 PROTEIN"/>
    <property type="match status" value="1"/>
</dbReference>
<dbReference type="PANTHER" id="PTHR36736:SF1">
    <property type="entry name" value="OS03G0100030 PROTEIN"/>
    <property type="match status" value="1"/>
</dbReference>
<dbReference type="Gramene" id="AET4Gv20857800.2">
    <property type="protein sequence ID" value="AET4Gv20857800.2"/>
    <property type="gene ID" value="AET4Gv20857800"/>
</dbReference>
<reference evidence="2" key="3">
    <citation type="journal article" date="2017" name="Nature">
        <title>Genome sequence of the progenitor of the wheat D genome Aegilops tauschii.</title>
        <authorList>
            <person name="Luo M.C."/>
            <person name="Gu Y.Q."/>
            <person name="Puiu D."/>
            <person name="Wang H."/>
            <person name="Twardziok S.O."/>
            <person name="Deal K.R."/>
            <person name="Huo N."/>
            <person name="Zhu T."/>
            <person name="Wang L."/>
            <person name="Wang Y."/>
            <person name="McGuire P.E."/>
            <person name="Liu S."/>
            <person name="Long H."/>
            <person name="Ramasamy R.K."/>
            <person name="Rodriguez J.C."/>
            <person name="Van S.L."/>
            <person name="Yuan L."/>
            <person name="Wang Z."/>
            <person name="Xia Z."/>
            <person name="Xiao L."/>
            <person name="Anderson O.D."/>
            <person name="Ouyang S."/>
            <person name="Liang Y."/>
            <person name="Zimin A.V."/>
            <person name="Pertea G."/>
            <person name="Qi P."/>
            <person name="Bennetzen J.L."/>
            <person name="Dai X."/>
            <person name="Dawson M.W."/>
            <person name="Muller H.G."/>
            <person name="Kugler K."/>
            <person name="Rivarola-Duarte L."/>
            <person name="Spannagl M."/>
            <person name="Mayer K.F.X."/>
            <person name="Lu F.H."/>
            <person name="Bevan M.W."/>
            <person name="Leroy P."/>
            <person name="Li P."/>
            <person name="You F.M."/>
            <person name="Sun Q."/>
            <person name="Liu Z."/>
            <person name="Lyons E."/>
            <person name="Wicker T."/>
            <person name="Salzberg S.L."/>
            <person name="Devos K.M."/>
            <person name="Dvorak J."/>
        </authorList>
    </citation>
    <scope>NUCLEOTIDE SEQUENCE [LARGE SCALE GENOMIC DNA]</scope>
    <source>
        <strain evidence="2">cv. AL8/78</strain>
    </source>
</reference>
<proteinExistence type="predicted"/>
<keyword evidence="3" id="KW-1185">Reference proteome</keyword>
<accession>A0A453JBX3</accession>
<keyword evidence="1" id="KW-0472">Membrane</keyword>
<evidence type="ECO:0000313" key="3">
    <source>
        <dbReference type="Proteomes" id="UP000015105"/>
    </source>
</evidence>
<dbReference type="AlphaFoldDB" id="A0A453JBX3"/>